<dbReference type="SUPFAM" id="SSF50129">
    <property type="entry name" value="GroES-like"/>
    <property type="match status" value="1"/>
</dbReference>
<name>A0A853AXB7_9PSEU</name>
<evidence type="ECO:0000313" key="1">
    <source>
        <dbReference type="EMBL" id="NYI87279.1"/>
    </source>
</evidence>
<keyword evidence="2" id="KW-1185">Reference proteome</keyword>
<organism evidence="1 2">
    <name type="scientific">Amycolatopsis endophytica</name>
    <dbReference type="NCBI Taxonomy" id="860233"/>
    <lineage>
        <taxon>Bacteria</taxon>
        <taxon>Bacillati</taxon>
        <taxon>Actinomycetota</taxon>
        <taxon>Actinomycetes</taxon>
        <taxon>Pseudonocardiales</taxon>
        <taxon>Pseudonocardiaceae</taxon>
        <taxon>Amycolatopsis</taxon>
    </lineage>
</organism>
<proteinExistence type="predicted"/>
<dbReference type="RefSeq" id="WP_218902616.1">
    <property type="nucleotide sequence ID" value="NZ_JACCFK010000001.1"/>
</dbReference>
<dbReference type="AlphaFoldDB" id="A0A853AXB7"/>
<reference evidence="1 2" key="1">
    <citation type="submission" date="2020-07" db="EMBL/GenBank/DDBJ databases">
        <title>Sequencing the genomes of 1000 actinobacteria strains.</title>
        <authorList>
            <person name="Klenk H.-P."/>
        </authorList>
    </citation>
    <scope>NUCLEOTIDE SEQUENCE [LARGE SCALE GENOMIC DNA]</scope>
    <source>
        <strain evidence="1 2">DSM 104006</strain>
    </source>
</reference>
<dbReference type="EMBL" id="JACCFK010000001">
    <property type="protein sequence ID" value="NYI87279.1"/>
    <property type="molecule type" value="Genomic_DNA"/>
</dbReference>
<protein>
    <submittedName>
        <fullName evidence="1">NADPH:quinone reductase-like Zn-dependent oxidoreductase</fullName>
    </submittedName>
</protein>
<gene>
    <name evidence="1" type="ORF">HNR02_000602</name>
</gene>
<dbReference type="Gene3D" id="3.90.180.10">
    <property type="entry name" value="Medium-chain alcohol dehydrogenases, catalytic domain"/>
    <property type="match status" value="1"/>
</dbReference>
<comment type="caution">
    <text evidence="1">The sequence shown here is derived from an EMBL/GenBank/DDBJ whole genome shotgun (WGS) entry which is preliminary data.</text>
</comment>
<dbReference type="Proteomes" id="UP000549616">
    <property type="component" value="Unassembled WGS sequence"/>
</dbReference>
<sequence length="78" mass="8230">MRRVVCEAFGDPRALRVVEEPAPRPGPGEVLIEAAAVSASFVDGLIVRGAYASHIVVPAEVAVPAPCPSRSPRPWRAT</sequence>
<accession>A0A853AXB7</accession>
<dbReference type="InterPro" id="IPR011032">
    <property type="entry name" value="GroES-like_sf"/>
</dbReference>
<evidence type="ECO:0000313" key="2">
    <source>
        <dbReference type="Proteomes" id="UP000549616"/>
    </source>
</evidence>